<evidence type="ECO:0000313" key="7">
    <source>
        <dbReference type="Proteomes" id="UP000002072"/>
    </source>
</evidence>
<gene>
    <name evidence="6" type="ordered locus">Smon_1115</name>
</gene>
<dbReference type="GO" id="GO:0015833">
    <property type="term" value="P:peptide transport"/>
    <property type="evidence" value="ECO:0007669"/>
    <property type="project" value="TreeGrafter"/>
</dbReference>
<dbReference type="RefSeq" id="WP_012859123.1">
    <property type="nucleotide sequence ID" value="NC_013515.1"/>
</dbReference>
<sequence length="596" mass="66327">MKKILTASLALASLGLLVSCGIGKSKSESGEDSKISLSFPREYKNPGIVDENAEYKVALVVSSPFKGLLSSLHYTDAYDLEILAFINEEILWKNEDFETLNVEGGLATLSLDLKNKKVIFKFKEGLKWSDGHPLGADDLIYTLEVLGHKDYTGIRYDESEHSKIVGMTEYHLGKANKISGVTKVSDTEVHIQLTENNAKVVTSGGPITGIGSILPKHYLSDIPMKDLESSDKLRKNPLSNGQFVIKNIVPGEAVELVPNEYYHLGKVKVGKVTIKTIAPQLVVESMKQGEYHSYIGVPGSSYDKYSVLDNLALIGRPDLYYSYLGFNLGHRDNEKKENIMDRDTPLQDVNLRKALAYALDVDQAAQAFYNGLRTRANGQTPPIFKKFYDSTNVGYPYNPEKAKELLKKAGYEDTDGDGFVDKDGKRLKLKFASMSGSDVAEPLAQFYIQNWKEIGVDVELTNGRLLEFQLFYEKVKANDPDIDMYAAAWGVGTSLDPSQSNSRYAAFNMTRFVSEENDKLLAAISDDKGLEDPNYKAEAYKKWHKYYLDQAAEVPLMFNYKISPVNKAIKSANSYTDTARNVIFEGVVSAPIKATN</sequence>
<name>D1AV16_STRM9</name>
<dbReference type="PROSITE" id="PS51257">
    <property type="entry name" value="PROKAR_LIPOPROTEIN"/>
    <property type="match status" value="1"/>
</dbReference>
<dbReference type="Proteomes" id="UP000002072">
    <property type="component" value="Chromosome"/>
</dbReference>
<dbReference type="Gene3D" id="3.90.76.10">
    <property type="entry name" value="Dipeptide-binding Protein, Domain 1"/>
    <property type="match status" value="1"/>
</dbReference>
<protein>
    <submittedName>
        <fullName evidence="6">Extracellular solute-binding protein family 5</fullName>
    </submittedName>
</protein>
<evidence type="ECO:0000256" key="1">
    <source>
        <dbReference type="ARBA" id="ARBA00005695"/>
    </source>
</evidence>
<dbReference type="eggNOG" id="COG0747">
    <property type="taxonomic scope" value="Bacteria"/>
</dbReference>
<dbReference type="Pfam" id="PF00496">
    <property type="entry name" value="SBP_bac_5"/>
    <property type="match status" value="1"/>
</dbReference>
<organism evidence="6 7">
    <name type="scientific">Streptobacillus moniliformis (strain ATCC 14647 / DSM 12112 / NCTC 10651 / 9901)</name>
    <dbReference type="NCBI Taxonomy" id="519441"/>
    <lineage>
        <taxon>Bacteria</taxon>
        <taxon>Fusobacteriati</taxon>
        <taxon>Fusobacteriota</taxon>
        <taxon>Fusobacteriia</taxon>
        <taxon>Fusobacteriales</taxon>
        <taxon>Leptotrichiaceae</taxon>
        <taxon>Streptobacillus</taxon>
    </lineage>
</organism>
<evidence type="ECO:0000259" key="5">
    <source>
        <dbReference type="Pfam" id="PF00496"/>
    </source>
</evidence>
<dbReference type="InterPro" id="IPR039424">
    <property type="entry name" value="SBP_5"/>
</dbReference>
<dbReference type="OrthoDB" id="9772924at2"/>
<dbReference type="CDD" id="cd08510">
    <property type="entry name" value="PBP2_Lactococcal_OppA_like"/>
    <property type="match status" value="1"/>
</dbReference>
<dbReference type="InterPro" id="IPR000914">
    <property type="entry name" value="SBP_5_dom"/>
</dbReference>
<dbReference type="STRING" id="519441.Smon_1115"/>
<feature type="chain" id="PRO_5003020152" evidence="4">
    <location>
        <begin position="19"/>
        <end position="596"/>
    </location>
</feature>
<dbReference type="EMBL" id="CP001779">
    <property type="protein sequence ID" value="ACZ01576.1"/>
    <property type="molecule type" value="Genomic_DNA"/>
</dbReference>
<dbReference type="Gene3D" id="3.40.190.10">
    <property type="entry name" value="Periplasmic binding protein-like II"/>
    <property type="match status" value="1"/>
</dbReference>
<evidence type="ECO:0000256" key="2">
    <source>
        <dbReference type="ARBA" id="ARBA00022448"/>
    </source>
</evidence>
<dbReference type="PANTHER" id="PTHR30290">
    <property type="entry name" value="PERIPLASMIC BINDING COMPONENT OF ABC TRANSPORTER"/>
    <property type="match status" value="1"/>
</dbReference>
<keyword evidence="7" id="KW-1185">Reference proteome</keyword>
<keyword evidence="2" id="KW-0813">Transport</keyword>
<evidence type="ECO:0000256" key="4">
    <source>
        <dbReference type="SAM" id="SignalP"/>
    </source>
</evidence>
<evidence type="ECO:0000256" key="3">
    <source>
        <dbReference type="ARBA" id="ARBA00022729"/>
    </source>
</evidence>
<proteinExistence type="inferred from homology"/>
<dbReference type="SUPFAM" id="SSF53850">
    <property type="entry name" value="Periplasmic binding protein-like II"/>
    <property type="match status" value="1"/>
</dbReference>
<feature type="signal peptide" evidence="4">
    <location>
        <begin position="1"/>
        <end position="18"/>
    </location>
</feature>
<evidence type="ECO:0000313" key="6">
    <source>
        <dbReference type="EMBL" id="ACZ01576.1"/>
    </source>
</evidence>
<dbReference type="KEGG" id="smf:Smon_1115"/>
<dbReference type="Gene3D" id="3.10.105.10">
    <property type="entry name" value="Dipeptide-binding Protein, Domain 3"/>
    <property type="match status" value="1"/>
</dbReference>
<keyword evidence="3 4" id="KW-0732">Signal</keyword>
<accession>D1AV16</accession>
<dbReference type="GO" id="GO:1904680">
    <property type="term" value="F:peptide transmembrane transporter activity"/>
    <property type="evidence" value="ECO:0007669"/>
    <property type="project" value="TreeGrafter"/>
</dbReference>
<dbReference type="HOGENOM" id="CLU_017028_8_0_0"/>
<feature type="domain" description="Solute-binding protein family 5" evidence="5">
    <location>
        <begin position="104"/>
        <end position="503"/>
    </location>
</feature>
<dbReference type="AlphaFoldDB" id="D1AV16"/>
<dbReference type="GeneID" id="29673634"/>
<reference evidence="6 7" key="1">
    <citation type="journal article" date="2009" name="Stand. Genomic Sci.">
        <title>Complete genome sequence of Streptobacillus moniliformis type strain (9901T).</title>
        <authorList>
            <person name="Nolan M."/>
            <person name="Gronow S."/>
            <person name="Lapidus A."/>
            <person name="Ivanova N."/>
            <person name="Copeland A."/>
            <person name="Lucas S."/>
            <person name="Del Rio T.G."/>
            <person name="Chen F."/>
            <person name="Tice H."/>
            <person name="Pitluck S."/>
            <person name="Cheng J.F."/>
            <person name="Sims D."/>
            <person name="Meincke L."/>
            <person name="Bruce D."/>
            <person name="Goodwin L."/>
            <person name="Brettin T."/>
            <person name="Han C."/>
            <person name="Detter J.C."/>
            <person name="Ovchinikova G."/>
            <person name="Pati A."/>
            <person name="Mavromatis K."/>
            <person name="Mikhailova N."/>
            <person name="Chen A."/>
            <person name="Palaniappan K."/>
            <person name="Land M."/>
            <person name="Hauser L."/>
            <person name="Chang Y.J."/>
            <person name="Jeffries C.D."/>
            <person name="Rohde M."/>
            <person name="Sproer C."/>
            <person name="Goker M."/>
            <person name="Bristow J."/>
            <person name="Eisen J.A."/>
            <person name="Markowitz V."/>
            <person name="Hugenholtz P."/>
            <person name="Kyrpides N.C."/>
            <person name="Klenk H.P."/>
            <person name="Chain P."/>
        </authorList>
    </citation>
    <scope>NUCLEOTIDE SEQUENCE [LARGE SCALE GENOMIC DNA]</scope>
    <source>
        <strain evidence="7">ATCC 14647 / DSM 12112 / NCTC 10651 / 9901</strain>
    </source>
</reference>
<comment type="similarity">
    <text evidence="1">Belongs to the bacterial solute-binding protein 5 family.</text>
</comment>
<dbReference type="PANTHER" id="PTHR30290:SF9">
    <property type="entry name" value="OLIGOPEPTIDE-BINDING PROTEIN APPA"/>
    <property type="match status" value="1"/>
</dbReference>